<dbReference type="PANTHER" id="PTHR30290:SF9">
    <property type="entry name" value="OLIGOPEPTIDE-BINDING PROTEIN APPA"/>
    <property type="match status" value="1"/>
</dbReference>
<comment type="similarity">
    <text evidence="1">Belongs to the bacterial solute-binding protein 5 family.</text>
</comment>
<evidence type="ECO:0000256" key="3">
    <source>
        <dbReference type="ARBA" id="ARBA00022729"/>
    </source>
</evidence>
<organism evidence="6 7">
    <name type="scientific">Pseudonocardia acidicola</name>
    <dbReference type="NCBI Taxonomy" id="2724939"/>
    <lineage>
        <taxon>Bacteria</taxon>
        <taxon>Bacillati</taxon>
        <taxon>Actinomycetota</taxon>
        <taxon>Actinomycetes</taxon>
        <taxon>Pseudonocardiales</taxon>
        <taxon>Pseudonocardiaceae</taxon>
        <taxon>Pseudonocardia</taxon>
    </lineage>
</organism>
<dbReference type="InterPro" id="IPR000914">
    <property type="entry name" value="SBP_5_dom"/>
</dbReference>
<evidence type="ECO:0000256" key="4">
    <source>
        <dbReference type="SAM" id="MobiDB-lite"/>
    </source>
</evidence>
<feature type="compositionally biased region" description="Low complexity" evidence="4">
    <location>
        <begin position="372"/>
        <end position="394"/>
    </location>
</feature>
<dbReference type="Gene3D" id="3.10.105.10">
    <property type="entry name" value="Dipeptide-binding Protein, Domain 3"/>
    <property type="match status" value="1"/>
</dbReference>
<dbReference type="InterPro" id="IPR039424">
    <property type="entry name" value="SBP_5"/>
</dbReference>
<dbReference type="PANTHER" id="PTHR30290">
    <property type="entry name" value="PERIPLASMIC BINDING COMPONENT OF ABC TRANSPORTER"/>
    <property type="match status" value="1"/>
</dbReference>
<feature type="domain" description="Solute-binding protein family 5" evidence="5">
    <location>
        <begin position="37"/>
        <end position="274"/>
    </location>
</feature>
<keyword evidence="3" id="KW-0732">Signal</keyword>
<dbReference type="Proteomes" id="UP000820669">
    <property type="component" value="Unassembled WGS sequence"/>
</dbReference>
<evidence type="ECO:0000313" key="6">
    <source>
        <dbReference type="EMBL" id="NMH99593.1"/>
    </source>
</evidence>
<dbReference type="SUPFAM" id="SSF53850">
    <property type="entry name" value="Periplasmic binding protein-like II"/>
    <property type="match status" value="1"/>
</dbReference>
<dbReference type="Pfam" id="PF00496">
    <property type="entry name" value="SBP_bac_5"/>
    <property type="match status" value="1"/>
</dbReference>
<evidence type="ECO:0000259" key="5">
    <source>
        <dbReference type="Pfam" id="PF00496"/>
    </source>
</evidence>
<dbReference type="RefSeq" id="WP_169383081.1">
    <property type="nucleotide sequence ID" value="NZ_JAAXLA010000039.1"/>
</dbReference>
<accession>A0ABX1SDE7</accession>
<dbReference type="Gene3D" id="3.40.190.10">
    <property type="entry name" value="Periplasmic binding protein-like II"/>
    <property type="match status" value="1"/>
</dbReference>
<proteinExistence type="inferred from homology"/>
<evidence type="ECO:0000256" key="1">
    <source>
        <dbReference type="ARBA" id="ARBA00005695"/>
    </source>
</evidence>
<sequence length="403" mass="44054">MIDEPGPWGTGPFTLVQGASSILTRNAIMSPDPYTCAWLIESEDRSPEVILEANPTHWNRARRGPRVQRAVFRNDLSPAEALELCISTDGEVDIVTEVSPADAERVARSEHARLLTADANRVLTCIINRDRHDVPLDSVDVRKALNLAVDRSRLIADGLAGYANEIPALTPSWCSGFPEGAHPYPYDPDEAKRLFDKGGWPSRRPVRIAAPPPFVGIAQLIAGDLRKALDVPVEVLRVPEEEVLAGSRALVEKKLDLPWDLLVHAWFDLSSEAPPAAVHREFFGRDGAFRAGPPDEGFDELFALMAVTLDAERLVRIAEQIDRYCFEHALAVFLCAPQALYAVNNHVGFGPYRTTFEIAEVTVDERHWSRQPGAGRTATRAGATTPAAATDRPGFSGASGNAC</sequence>
<keyword evidence="2" id="KW-0813">Transport</keyword>
<reference evidence="6 7" key="1">
    <citation type="submission" date="2020-04" db="EMBL/GenBank/DDBJ databases">
        <authorList>
            <person name="Klaysubun C."/>
            <person name="Duangmal K."/>
            <person name="Lipun K."/>
        </authorList>
    </citation>
    <scope>NUCLEOTIDE SEQUENCE [LARGE SCALE GENOMIC DNA]</scope>
    <source>
        <strain evidence="6 7">K10HN5</strain>
    </source>
</reference>
<protein>
    <submittedName>
        <fullName evidence="6">ABC transporter substrate-binding protein</fullName>
    </submittedName>
</protein>
<name>A0ABX1SDE7_9PSEU</name>
<keyword evidence="7" id="KW-1185">Reference proteome</keyword>
<evidence type="ECO:0000313" key="7">
    <source>
        <dbReference type="Proteomes" id="UP000820669"/>
    </source>
</evidence>
<dbReference type="EMBL" id="JAAXLA010000039">
    <property type="protein sequence ID" value="NMH99593.1"/>
    <property type="molecule type" value="Genomic_DNA"/>
</dbReference>
<comment type="caution">
    <text evidence="6">The sequence shown here is derived from an EMBL/GenBank/DDBJ whole genome shotgun (WGS) entry which is preliminary data.</text>
</comment>
<evidence type="ECO:0000256" key="2">
    <source>
        <dbReference type="ARBA" id="ARBA00022448"/>
    </source>
</evidence>
<feature type="region of interest" description="Disordered" evidence="4">
    <location>
        <begin position="368"/>
        <end position="403"/>
    </location>
</feature>
<gene>
    <name evidence="6" type="ORF">HF526_20070</name>
</gene>